<dbReference type="InterPro" id="IPR000994">
    <property type="entry name" value="Pept_M24"/>
</dbReference>
<dbReference type="Gene3D" id="3.90.230.10">
    <property type="entry name" value="Creatinase/methionine aminopeptidase superfamily"/>
    <property type="match status" value="1"/>
</dbReference>
<dbReference type="CDD" id="cd01087">
    <property type="entry name" value="Prolidase"/>
    <property type="match status" value="1"/>
</dbReference>
<evidence type="ECO:0000256" key="4">
    <source>
        <dbReference type="ARBA" id="ARBA00012574"/>
    </source>
</evidence>
<dbReference type="OrthoDB" id="9806388at2"/>
<dbReference type="EMBL" id="FOMX01000002">
    <property type="protein sequence ID" value="SFD54674.1"/>
    <property type="molecule type" value="Genomic_DNA"/>
</dbReference>
<evidence type="ECO:0000256" key="3">
    <source>
        <dbReference type="ARBA" id="ARBA00008766"/>
    </source>
</evidence>
<dbReference type="STRING" id="54.SAMN02745121_00542"/>
<dbReference type="GO" id="GO:0005829">
    <property type="term" value="C:cytosol"/>
    <property type="evidence" value="ECO:0007669"/>
    <property type="project" value="TreeGrafter"/>
</dbReference>
<dbReference type="SMART" id="SM01011">
    <property type="entry name" value="AMP_N"/>
    <property type="match status" value="1"/>
</dbReference>
<organism evidence="9 10">
    <name type="scientific">Nannocystis exedens</name>
    <dbReference type="NCBI Taxonomy" id="54"/>
    <lineage>
        <taxon>Bacteria</taxon>
        <taxon>Pseudomonadati</taxon>
        <taxon>Myxococcota</taxon>
        <taxon>Polyangia</taxon>
        <taxon>Nannocystales</taxon>
        <taxon>Nannocystaceae</taxon>
        <taxon>Nannocystis</taxon>
    </lineage>
</organism>
<comment type="cofactor">
    <cofactor evidence="2">
        <name>Mn(2+)</name>
        <dbReference type="ChEBI" id="CHEBI:29035"/>
    </cofactor>
</comment>
<dbReference type="SUPFAM" id="SSF53092">
    <property type="entry name" value="Creatinase/prolidase N-terminal domain"/>
    <property type="match status" value="1"/>
</dbReference>
<dbReference type="Proteomes" id="UP000199400">
    <property type="component" value="Unassembled WGS sequence"/>
</dbReference>
<protein>
    <recommendedName>
        <fullName evidence="4">Xaa-Pro aminopeptidase</fullName>
        <ecNumber evidence="4">3.4.11.9</ecNumber>
    </recommendedName>
</protein>
<dbReference type="GO" id="GO:0006508">
    <property type="term" value="P:proteolysis"/>
    <property type="evidence" value="ECO:0007669"/>
    <property type="project" value="TreeGrafter"/>
</dbReference>
<dbReference type="GO" id="GO:0030145">
    <property type="term" value="F:manganese ion binding"/>
    <property type="evidence" value="ECO:0007669"/>
    <property type="project" value="InterPro"/>
</dbReference>
<keyword evidence="7" id="KW-0464">Manganese</keyword>
<proteinExistence type="inferred from homology"/>
<evidence type="ECO:0000313" key="10">
    <source>
        <dbReference type="Proteomes" id="UP000199400"/>
    </source>
</evidence>
<dbReference type="InterPro" id="IPR007865">
    <property type="entry name" value="Aminopep_P_N"/>
</dbReference>
<evidence type="ECO:0000256" key="1">
    <source>
        <dbReference type="ARBA" id="ARBA00001424"/>
    </source>
</evidence>
<keyword evidence="9" id="KW-0645">Protease</keyword>
<dbReference type="EC" id="3.4.11.9" evidence="4"/>
<dbReference type="GO" id="GO:0070006">
    <property type="term" value="F:metalloaminopeptidase activity"/>
    <property type="evidence" value="ECO:0007669"/>
    <property type="project" value="InterPro"/>
</dbReference>
<dbReference type="PANTHER" id="PTHR43226:SF4">
    <property type="entry name" value="XAA-PRO AMINOPEPTIDASE 3"/>
    <property type="match status" value="1"/>
</dbReference>
<keyword evidence="5" id="KW-0479">Metal-binding</keyword>
<gene>
    <name evidence="9" type="ORF">SAMN02745121_00542</name>
</gene>
<evidence type="ECO:0000259" key="8">
    <source>
        <dbReference type="SMART" id="SM01011"/>
    </source>
</evidence>
<dbReference type="AlphaFoldDB" id="A0A1I1T7R3"/>
<dbReference type="SUPFAM" id="SSF55920">
    <property type="entry name" value="Creatinase/aminopeptidase"/>
    <property type="match status" value="1"/>
</dbReference>
<accession>A0A1I1T7R3</accession>
<evidence type="ECO:0000256" key="2">
    <source>
        <dbReference type="ARBA" id="ARBA00001936"/>
    </source>
</evidence>
<dbReference type="InterPro" id="IPR036005">
    <property type="entry name" value="Creatinase/aminopeptidase-like"/>
</dbReference>
<evidence type="ECO:0000256" key="6">
    <source>
        <dbReference type="ARBA" id="ARBA00022801"/>
    </source>
</evidence>
<dbReference type="InterPro" id="IPR029149">
    <property type="entry name" value="Creatin/AminoP/Spt16_N"/>
</dbReference>
<feature type="domain" description="Aminopeptidase P N-terminal" evidence="8">
    <location>
        <begin position="29"/>
        <end position="161"/>
    </location>
</feature>
<comment type="catalytic activity">
    <reaction evidence="1">
        <text>Release of any N-terminal amino acid, including proline, that is linked to proline, even from a dipeptide or tripeptide.</text>
        <dbReference type="EC" id="3.4.11.9"/>
    </reaction>
</comment>
<dbReference type="PANTHER" id="PTHR43226">
    <property type="entry name" value="XAA-PRO AMINOPEPTIDASE 3"/>
    <property type="match status" value="1"/>
</dbReference>
<dbReference type="Pfam" id="PF00557">
    <property type="entry name" value="Peptidase_M24"/>
    <property type="match status" value="1"/>
</dbReference>
<keyword evidence="10" id="KW-1185">Reference proteome</keyword>
<keyword evidence="9" id="KW-0031">Aminopeptidase</keyword>
<evidence type="ECO:0000256" key="5">
    <source>
        <dbReference type="ARBA" id="ARBA00022723"/>
    </source>
</evidence>
<sequence length="461" mass="49456">MTSRTRDPKGSQCLRSYSWLVPEPSVAAPDLAACAARRSRLSARLGDAALLLSAGEPPTRSGDTRYRFRPDSNFYYLAGAAEPGGVLLLRPGRAPASALFLPVQDERDVLYHGRRPSADEAREQLGVDAVFPIAQLELELPRLLDGIDEVYLPFSTCPVIERAAFAAIERLRAGDRRGEVAPTCLRDARALLAEDRLVKDAAAMTALRRAVDISAAGHVAAMRATRPGRLELEIEALLEHEFRRRGASGPGYETIVAAGINANTLHYTAARGALAAGDLLLVDAGAEWELFTGDITRTFPIGGRFTPAQRDAYEIALAANEAGIAATVVGSSLDAIHEACLRVLCDGLRTLGLVQAGVDEAIEEELYKPYYPHKTSHWLGADVHDVGRYTVQGRAQPLRAGFVLTVEPGLYFPVTEEVPAELRGVGIRIEDDVLVTAGAPEVLSAGAPKRVAELEALVGQG</sequence>
<evidence type="ECO:0000256" key="7">
    <source>
        <dbReference type="ARBA" id="ARBA00023211"/>
    </source>
</evidence>
<keyword evidence="6" id="KW-0378">Hydrolase</keyword>
<reference evidence="10" key="1">
    <citation type="submission" date="2016-10" db="EMBL/GenBank/DDBJ databases">
        <authorList>
            <person name="Varghese N."/>
            <person name="Submissions S."/>
        </authorList>
    </citation>
    <scope>NUCLEOTIDE SEQUENCE [LARGE SCALE GENOMIC DNA]</scope>
    <source>
        <strain evidence="10">ATCC 25963</strain>
    </source>
</reference>
<name>A0A1I1T7R3_9BACT</name>
<dbReference type="Gene3D" id="3.40.350.10">
    <property type="entry name" value="Creatinase/prolidase N-terminal domain"/>
    <property type="match status" value="1"/>
</dbReference>
<evidence type="ECO:0000313" key="9">
    <source>
        <dbReference type="EMBL" id="SFD54674.1"/>
    </source>
</evidence>
<dbReference type="Pfam" id="PF05195">
    <property type="entry name" value="AMP_N"/>
    <property type="match status" value="1"/>
</dbReference>
<comment type="similarity">
    <text evidence="3">Belongs to the peptidase M24B family.</text>
</comment>
<dbReference type="InterPro" id="IPR052433">
    <property type="entry name" value="X-Pro_dipept-like"/>
</dbReference>